<comment type="caution">
    <text evidence="3">The sequence shown here is derived from an EMBL/GenBank/DDBJ whole genome shotgun (WGS) entry which is preliminary data.</text>
</comment>
<reference evidence="3 4" key="1">
    <citation type="submission" date="2023-03" db="EMBL/GenBank/DDBJ databases">
        <authorList>
            <person name="Shen W."/>
            <person name="Cai J."/>
        </authorList>
    </citation>
    <scope>NUCLEOTIDE SEQUENCE [LARGE SCALE GENOMIC DNA]</scope>
    <source>
        <strain evidence="3 4">D6-4</strain>
    </source>
</reference>
<dbReference type="Pfam" id="PF13175">
    <property type="entry name" value="AAA_15"/>
    <property type="match status" value="1"/>
</dbReference>
<evidence type="ECO:0000259" key="1">
    <source>
        <dbReference type="Pfam" id="PF13175"/>
    </source>
</evidence>
<dbReference type="InterPro" id="IPR051396">
    <property type="entry name" value="Bact_Antivir_Def_Nuclease"/>
</dbReference>
<organism evidence="3 4">
    <name type="scientific">Enterococcus hulanensis</name>
    <dbReference type="NCBI Taxonomy" id="2559929"/>
    <lineage>
        <taxon>Bacteria</taxon>
        <taxon>Bacillati</taxon>
        <taxon>Bacillota</taxon>
        <taxon>Bacilli</taxon>
        <taxon>Lactobacillales</taxon>
        <taxon>Enterococcaceae</taxon>
        <taxon>Enterococcus</taxon>
    </lineage>
</organism>
<dbReference type="InterPro" id="IPR041685">
    <property type="entry name" value="AAA_GajA/Old/RecF-like"/>
</dbReference>
<sequence length="618" mass="71071">MRLHKLKIQGFRRHKDSEIHFSNASFLIGENNTGKSTILKAIELLLTDTNKLSEDSFFQFVHETGIDSCSEVVLTGEFRELPPEAFTWRGFRGRIFTYKDKDSDGNEIVGNSIFYRKTFKPGLVRKIEMKSITKNKKEDIKNLKKIDDFIDAGFEESYLINTDFEKEIRSKPMTAKKLQDFIDYFENQFDFYDYSTEETWDENPGGIAPIVISRLPKVLYIPAHDGAEDLKETKGAFQNILVELFADVRNESENYKQAQILLDKLADELDPENSETEFGKMMVDLNRTLSGVFSGVGLNAKAKLSDADNAIKPTFSVSMISNIPTPVEMQGTGVIRSTVFALLRYKALRDMKKNSYERPLIICFEEPEIYLHPNAATQMRDTIYELANTGNNQIVCSTHSPYMIDLGKRTGQLLNYLYVDRIELETNSEELAYCDVIHNRAFNIQEAFTSLQNDEKDYVKLILKMDDYLARIFFARNVLIVEGDTEEIVLRETITLLPEDMKKNVMCNWQIIRARGKASIISLVKYLKAMGIVPFVMHDLDLKTPGAVVMNEPIRTALNDDSRLIRLENCVEDVLGYSTSSKDKPYKAYKFIQENWKNDYNNISYRWKEIINGLFSTS</sequence>
<evidence type="ECO:0000313" key="3">
    <source>
        <dbReference type="EMBL" id="MDT2601196.1"/>
    </source>
</evidence>
<dbReference type="CDD" id="cd01026">
    <property type="entry name" value="TOPRIM_OLD"/>
    <property type="match status" value="1"/>
</dbReference>
<accession>A0ABU3F246</accession>
<gene>
    <name evidence="3" type="ORF">P7D85_15515</name>
</gene>
<feature type="domain" description="OLD protein-like TOPRIM" evidence="2">
    <location>
        <begin position="473"/>
        <end position="541"/>
    </location>
</feature>
<dbReference type="Gene3D" id="3.40.50.300">
    <property type="entry name" value="P-loop containing nucleotide triphosphate hydrolases"/>
    <property type="match status" value="1"/>
</dbReference>
<evidence type="ECO:0000259" key="2">
    <source>
        <dbReference type="Pfam" id="PF20469"/>
    </source>
</evidence>
<dbReference type="EMBL" id="JARPYI010000010">
    <property type="protein sequence ID" value="MDT2601196.1"/>
    <property type="molecule type" value="Genomic_DNA"/>
</dbReference>
<name>A0ABU3F246_9ENTE</name>
<feature type="domain" description="Endonuclease GajA/Old nuclease/RecF-like AAA" evidence="1">
    <location>
        <begin position="1"/>
        <end position="404"/>
    </location>
</feature>
<protein>
    <submittedName>
        <fullName evidence="3">AAA family ATPase</fullName>
    </submittedName>
</protein>
<dbReference type="InterPro" id="IPR027417">
    <property type="entry name" value="P-loop_NTPase"/>
</dbReference>
<dbReference type="Pfam" id="PF20469">
    <property type="entry name" value="OLD-like_TOPRIM"/>
    <property type="match status" value="1"/>
</dbReference>
<dbReference type="PANTHER" id="PTHR43581:SF4">
    <property type="entry name" value="ATP_GTP PHOSPHATASE"/>
    <property type="match status" value="1"/>
</dbReference>
<dbReference type="Proteomes" id="UP001252875">
    <property type="component" value="Unassembled WGS sequence"/>
</dbReference>
<keyword evidence="4" id="KW-1185">Reference proteome</keyword>
<dbReference type="SUPFAM" id="SSF52540">
    <property type="entry name" value="P-loop containing nucleoside triphosphate hydrolases"/>
    <property type="match status" value="1"/>
</dbReference>
<dbReference type="RefSeq" id="WP_311823216.1">
    <property type="nucleotide sequence ID" value="NZ_JARPYF010000009.1"/>
</dbReference>
<proteinExistence type="predicted"/>
<evidence type="ECO:0000313" key="4">
    <source>
        <dbReference type="Proteomes" id="UP001252875"/>
    </source>
</evidence>
<dbReference type="InterPro" id="IPR034139">
    <property type="entry name" value="TOPRIM_OLD"/>
</dbReference>
<dbReference type="PANTHER" id="PTHR43581">
    <property type="entry name" value="ATP/GTP PHOSPHATASE"/>
    <property type="match status" value="1"/>
</dbReference>